<organism evidence="5 6">
    <name type="scientific">Tichowtungia aerotolerans</name>
    <dbReference type="NCBI Taxonomy" id="2697043"/>
    <lineage>
        <taxon>Bacteria</taxon>
        <taxon>Pseudomonadati</taxon>
        <taxon>Kiritimatiellota</taxon>
        <taxon>Tichowtungiia</taxon>
        <taxon>Tichowtungiales</taxon>
        <taxon>Tichowtungiaceae</taxon>
        <taxon>Tichowtungia</taxon>
    </lineage>
</organism>
<accession>A0A6P1M9N6</accession>
<dbReference type="InterPro" id="IPR013094">
    <property type="entry name" value="AB_hydrolase_3"/>
</dbReference>
<dbReference type="PANTHER" id="PTHR48081:SF30">
    <property type="entry name" value="ACETYL-HYDROLASE LIPR-RELATED"/>
    <property type="match status" value="1"/>
</dbReference>
<protein>
    <submittedName>
        <fullName evidence="5">Alpha/beta hydrolase fold domain-containing protein</fullName>
    </submittedName>
</protein>
<keyword evidence="6" id="KW-1185">Reference proteome</keyword>
<feature type="domain" description="Alpha/beta hydrolase fold-3" evidence="4">
    <location>
        <begin position="69"/>
        <end position="189"/>
    </location>
</feature>
<dbReference type="Pfam" id="PF07859">
    <property type="entry name" value="Abhydrolase_3"/>
    <property type="match status" value="1"/>
</dbReference>
<keyword evidence="2 5" id="KW-0378">Hydrolase</keyword>
<sequence>MMNHTITVLLVAALSFSASAYPRLNDRFSISAGEDSVVSFKEFRGSFHLTANIATPADWTIHDERLCLIMWHGGGWQGGSISQYAAAAKFFSARGAVVIRPEYRMSSTFSGTTPVESTEDALSLAAWVLMHAGRLGVDTNRIVVCGSSAGGQLAAATVMSTHCASLAPGIEKFRPAAYLLNFPALDLSRIGYAVKVINDAEKLHAVSPVDHIRAGLAPMVIYQGTADSIIQMDWCRAFQERYQAHGNKCTIISFDGAKHSFYNFEPYTEQVNQMMAAFLMEQGLFAVK</sequence>
<dbReference type="EMBL" id="CP047593">
    <property type="protein sequence ID" value="QHI68788.1"/>
    <property type="molecule type" value="Genomic_DNA"/>
</dbReference>
<reference evidence="5 6" key="1">
    <citation type="submission" date="2020-01" db="EMBL/GenBank/DDBJ databases">
        <title>Ponticoccus aerotolerans gen. nov., sp. nov., an anaerobic bacterium and proposal of Ponticoccusceae fam. nov., Ponticoccusles ord. nov. and Ponticoccuse classis nov. in the phylum Kiritimatiellaeota.</title>
        <authorList>
            <person name="Zhou L.Y."/>
            <person name="Du Z.J."/>
        </authorList>
    </citation>
    <scope>NUCLEOTIDE SEQUENCE [LARGE SCALE GENOMIC DNA]</scope>
    <source>
        <strain evidence="5 6">S-5007</strain>
    </source>
</reference>
<dbReference type="Gene3D" id="3.40.50.1820">
    <property type="entry name" value="alpha/beta hydrolase"/>
    <property type="match status" value="1"/>
</dbReference>
<dbReference type="Proteomes" id="UP000464954">
    <property type="component" value="Chromosome"/>
</dbReference>
<name>A0A6P1M9N6_9BACT</name>
<dbReference type="InterPro" id="IPR050300">
    <property type="entry name" value="GDXG_lipolytic_enzyme"/>
</dbReference>
<evidence type="ECO:0000259" key="4">
    <source>
        <dbReference type="Pfam" id="PF07859"/>
    </source>
</evidence>
<dbReference type="GO" id="GO:0004806">
    <property type="term" value="F:triacylglycerol lipase activity"/>
    <property type="evidence" value="ECO:0007669"/>
    <property type="project" value="TreeGrafter"/>
</dbReference>
<keyword evidence="3" id="KW-0732">Signal</keyword>
<gene>
    <name evidence="5" type="ORF">GT409_04765</name>
</gene>
<evidence type="ECO:0000313" key="6">
    <source>
        <dbReference type="Proteomes" id="UP000464954"/>
    </source>
</evidence>
<feature type="chain" id="PRO_5026972380" evidence="3">
    <location>
        <begin position="21"/>
        <end position="288"/>
    </location>
</feature>
<proteinExistence type="inferred from homology"/>
<dbReference type="RefSeq" id="WP_160627442.1">
    <property type="nucleotide sequence ID" value="NZ_CP047593.1"/>
</dbReference>
<dbReference type="SUPFAM" id="SSF53474">
    <property type="entry name" value="alpha/beta-Hydrolases"/>
    <property type="match status" value="1"/>
</dbReference>
<evidence type="ECO:0000256" key="1">
    <source>
        <dbReference type="ARBA" id="ARBA00010515"/>
    </source>
</evidence>
<comment type="similarity">
    <text evidence="1">Belongs to the 'GDXG' lipolytic enzyme family.</text>
</comment>
<dbReference type="PANTHER" id="PTHR48081">
    <property type="entry name" value="AB HYDROLASE SUPERFAMILY PROTEIN C4A8.06C"/>
    <property type="match status" value="1"/>
</dbReference>
<dbReference type="KEGG" id="taer:GT409_04765"/>
<evidence type="ECO:0000256" key="3">
    <source>
        <dbReference type="SAM" id="SignalP"/>
    </source>
</evidence>
<feature type="signal peptide" evidence="3">
    <location>
        <begin position="1"/>
        <end position="20"/>
    </location>
</feature>
<evidence type="ECO:0000313" key="5">
    <source>
        <dbReference type="EMBL" id="QHI68788.1"/>
    </source>
</evidence>
<dbReference type="AlphaFoldDB" id="A0A6P1M9N6"/>
<evidence type="ECO:0000256" key="2">
    <source>
        <dbReference type="ARBA" id="ARBA00022801"/>
    </source>
</evidence>
<dbReference type="InterPro" id="IPR029058">
    <property type="entry name" value="AB_hydrolase_fold"/>
</dbReference>